<evidence type="ECO:0000256" key="2">
    <source>
        <dbReference type="ARBA" id="ARBA00023125"/>
    </source>
</evidence>
<dbReference type="EMBL" id="VOQR01000001">
    <property type="protein sequence ID" value="TXC72226.1"/>
    <property type="molecule type" value="Genomic_DNA"/>
</dbReference>
<keyword evidence="2 4" id="KW-0238">DNA-binding</keyword>
<dbReference type="Gene3D" id="1.10.357.10">
    <property type="entry name" value="Tetracycline Repressor, domain 2"/>
    <property type="match status" value="1"/>
</dbReference>
<dbReference type="InterPro" id="IPR025996">
    <property type="entry name" value="MT1864/Rv1816-like_C"/>
</dbReference>
<keyword evidence="1" id="KW-0805">Transcription regulation</keyword>
<keyword evidence="3" id="KW-0804">Transcription</keyword>
<evidence type="ECO:0000313" key="6">
    <source>
        <dbReference type="EMBL" id="TXC72226.1"/>
    </source>
</evidence>
<dbReference type="OrthoDB" id="7056813at2"/>
<protein>
    <submittedName>
        <fullName evidence="6">TetR/AcrR family transcriptional regulator</fullName>
    </submittedName>
</protein>
<dbReference type="Pfam" id="PF00440">
    <property type="entry name" value="TetR_N"/>
    <property type="match status" value="1"/>
</dbReference>
<sequence>MTNDLNTVKFQYHHGQLPEALMDATEAILGEKGVEGFSLREAARRAGVSPSAPAHHFVDKRGLLTAVATRGFVDLIQALSDAENAAPAGAAARAVAIAYVRFAIDRPARFQLMWRGALLDQGNDTYRDVADRAFSMFSRIMTSKTTTIQAPGAVEDAPAIAVWALVHGFAVLMLDGIFVSEDQNADAVIARLLPAVLDNVSASGVNADSG</sequence>
<dbReference type="GO" id="GO:0003700">
    <property type="term" value="F:DNA-binding transcription factor activity"/>
    <property type="evidence" value="ECO:0007669"/>
    <property type="project" value="TreeGrafter"/>
</dbReference>
<evidence type="ECO:0000313" key="7">
    <source>
        <dbReference type="Proteomes" id="UP000321250"/>
    </source>
</evidence>
<feature type="domain" description="HTH tetR-type" evidence="5">
    <location>
        <begin position="15"/>
        <end position="75"/>
    </location>
</feature>
<comment type="caution">
    <text evidence="6">The sequence shown here is derived from an EMBL/GenBank/DDBJ whole genome shotgun (WGS) entry which is preliminary data.</text>
</comment>
<dbReference type="PANTHER" id="PTHR30055:SF220">
    <property type="entry name" value="TETR-FAMILY REGULATORY PROTEIN"/>
    <property type="match status" value="1"/>
</dbReference>
<organism evidence="6 7">
    <name type="scientific">Sphingomonas ginsenosidivorax</name>
    <dbReference type="NCBI Taxonomy" id="862135"/>
    <lineage>
        <taxon>Bacteria</taxon>
        <taxon>Pseudomonadati</taxon>
        <taxon>Pseudomonadota</taxon>
        <taxon>Alphaproteobacteria</taxon>
        <taxon>Sphingomonadales</taxon>
        <taxon>Sphingomonadaceae</taxon>
        <taxon>Sphingomonas</taxon>
    </lineage>
</organism>
<reference evidence="6 7" key="1">
    <citation type="journal article" date="2013" name="Antonie Van Leeuwenhoek">
        <title>Sphingomonas ginsenosidivorax sp. nov., with the ability to transform ginsenosides.</title>
        <authorList>
            <person name="Jin X.F."/>
            <person name="Kim J.K."/>
            <person name="Liu Q.M."/>
            <person name="Kang M.S."/>
            <person name="He D."/>
            <person name="Jin F.X."/>
            <person name="Kim S.C."/>
            <person name="Im W.T."/>
        </authorList>
    </citation>
    <scope>NUCLEOTIDE SEQUENCE [LARGE SCALE GENOMIC DNA]</scope>
    <source>
        <strain evidence="6 7">KHI67</strain>
    </source>
</reference>
<name>A0A5C6UJ11_9SPHN</name>
<dbReference type="Pfam" id="PF13305">
    <property type="entry name" value="TetR_C_33"/>
    <property type="match status" value="1"/>
</dbReference>
<dbReference type="InterPro" id="IPR050109">
    <property type="entry name" value="HTH-type_TetR-like_transc_reg"/>
</dbReference>
<dbReference type="SUPFAM" id="SSF48498">
    <property type="entry name" value="Tetracyclin repressor-like, C-terminal domain"/>
    <property type="match status" value="1"/>
</dbReference>
<dbReference type="InterPro" id="IPR036271">
    <property type="entry name" value="Tet_transcr_reg_TetR-rel_C_sf"/>
</dbReference>
<keyword evidence="7" id="KW-1185">Reference proteome</keyword>
<evidence type="ECO:0000259" key="5">
    <source>
        <dbReference type="PROSITE" id="PS50977"/>
    </source>
</evidence>
<feature type="DNA-binding region" description="H-T-H motif" evidence="4">
    <location>
        <begin position="38"/>
        <end position="57"/>
    </location>
</feature>
<dbReference type="InterPro" id="IPR009057">
    <property type="entry name" value="Homeodomain-like_sf"/>
</dbReference>
<dbReference type="InterPro" id="IPR001647">
    <property type="entry name" value="HTH_TetR"/>
</dbReference>
<evidence type="ECO:0000256" key="3">
    <source>
        <dbReference type="ARBA" id="ARBA00023163"/>
    </source>
</evidence>
<dbReference type="PANTHER" id="PTHR30055">
    <property type="entry name" value="HTH-TYPE TRANSCRIPTIONAL REGULATOR RUTR"/>
    <property type="match status" value="1"/>
</dbReference>
<dbReference type="Proteomes" id="UP000321250">
    <property type="component" value="Unassembled WGS sequence"/>
</dbReference>
<evidence type="ECO:0000256" key="1">
    <source>
        <dbReference type="ARBA" id="ARBA00023015"/>
    </source>
</evidence>
<accession>A0A5C6UJ11</accession>
<evidence type="ECO:0000256" key="4">
    <source>
        <dbReference type="PROSITE-ProRule" id="PRU00335"/>
    </source>
</evidence>
<gene>
    <name evidence="6" type="ORF">FSB78_15700</name>
</gene>
<dbReference type="PROSITE" id="PS50977">
    <property type="entry name" value="HTH_TETR_2"/>
    <property type="match status" value="1"/>
</dbReference>
<dbReference type="RefSeq" id="WP_147083502.1">
    <property type="nucleotide sequence ID" value="NZ_VOQR01000001.1"/>
</dbReference>
<proteinExistence type="predicted"/>
<dbReference type="SUPFAM" id="SSF46689">
    <property type="entry name" value="Homeodomain-like"/>
    <property type="match status" value="1"/>
</dbReference>
<dbReference type="GO" id="GO:0000976">
    <property type="term" value="F:transcription cis-regulatory region binding"/>
    <property type="evidence" value="ECO:0007669"/>
    <property type="project" value="TreeGrafter"/>
</dbReference>
<dbReference type="AlphaFoldDB" id="A0A5C6UJ11"/>